<dbReference type="PANTHER" id="PTHR34408:SF1">
    <property type="entry name" value="GLYCOSYL HYDROLASE FAMILY 19 DOMAIN-CONTAINING PROTEIN HI_1415"/>
    <property type="match status" value="1"/>
</dbReference>
<sequence length="329" mass="36149">MTTKSGFTLMTIQEFETWIDAQQLARTILFIQEHHTYSPAYAQFSGTNHFSMQQGMKDYHVNANGWSDIGQHFSTFPDGTIMTGRSLEKSPACITGNNANAICIENIGNFDAGKDAMKPAHRETIIRMAAKLCKRFHLAVNTNSIVYHHWFDLSTGQRNNGTKNNKTCPGTGFFGGNKVADCTANFLPLVVQAGGSVAPVASSAAILKYVSVTASSLNIRTKPDAASAKATDRDAAALGAILRVYKETNGWYKISGSQEHWVLGKYTTDVKRATVTADTLNARSGPGKDFEKLGSYTKGQELFIVKEENGWCKVNMDDRWVSKDYLTFA</sequence>
<organism evidence="2 3">
    <name type="scientific">Mucilaginibacter terrigena</name>
    <dbReference type="NCBI Taxonomy" id="2492395"/>
    <lineage>
        <taxon>Bacteria</taxon>
        <taxon>Pseudomonadati</taxon>
        <taxon>Bacteroidota</taxon>
        <taxon>Sphingobacteriia</taxon>
        <taxon>Sphingobacteriales</taxon>
        <taxon>Sphingobacteriaceae</taxon>
        <taxon>Mucilaginibacter</taxon>
    </lineage>
</organism>
<gene>
    <name evidence="2" type="ORF">EWM62_01745</name>
</gene>
<dbReference type="PANTHER" id="PTHR34408">
    <property type="entry name" value="FAMILY PROTEIN, PUTATIVE-RELATED"/>
    <property type="match status" value="1"/>
</dbReference>
<keyword evidence="3" id="KW-1185">Reference proteome</keyword>
<feature type="domain" description="SH3b" evidence="1">
    <location>
        <begin position="207"/>
        <end position="271"/>
    </location>
</feature>
<dbReference type="SUPFAM" id="SSF55846">
    <property type="entry name" value="N-acetylmuramoyl-L-alanine amidase-like"/>
    <property type="match status" value="1"/>
</dbReference>
<dbReference type="GO" id="GO:0008745">
    <property type="term" value="F:N-acetylmuramoyl-L-alanine amidase activity"/>
    <property type="evidence" value="ECO:0007669"/>
    <property type="project" value="InterPro"/>
</dbReference>
<protein>
    <submittedName>
        <fullName evidence="2">Amidase</fullName>
    </submittedName>
</protein>
<feature type="domain" description="SH3b" evidence="1">
    <location>
        <begin position="273"/>
        <end position="329"/>
    </location>
</feature>
<dbReference type="CDD" id="cd06583">
    <property type="entry name" value="PGRP"/>
    <property type="match status" value="1"/>
</dbReference>
<dbReference type="AlphaFoldDB" id="A0A4Q5LRP5"/>
<evidence type="ECO:0000313" key="2">
    <source>
        <dbReference type="EMBL" id="RYU92182.1"/>
    </source>
</evidence>
<dbReference type="InterPro" id="IPR052354">
    <property type="entry name" value="Cell_Wall_Dynamics_Protein"/>
</dbReference>
<dbReference type="OrthoDB" id="2812205at2"/>
<dbReference type="Proteomes" id="UP000293331">
    <property type="component" value="Unassembled WGS sequence"/>
</dbReference>
<dbReference type="InterPro" id="IPR002502">
    <property type="entry name" value="Amidase_domain"/>
</dbReference>
<dbReference type="GO" id="GO:0009253">
    <property type="term" value="P:peptidoglycan catabolic process"/>
    <property type="evidence" value="ECO:0007669"/>
    <property type="project" value="InterPro"/>
</dbReference>
<dbReference type="Gene3D" id="2.30.30.40">
    <property type="entry name" value="SH3 Domains"/>
    <property type="match status" value="2"/>
</dbReference>
<evidence type="ECO:0000313" key="3">
    <source>
        <dbReference type="Proteomes" id="UP000293331"/>
    </source>
</evidence>
<dbReference type="RefSeq" id="WP_129874913.1">
    <property type="nucleotide sequence ID" value="NZ_SEWG01000001.1"/>
</dbReference>
<reference evidence="2 3" key="1">
    <citation type="submission" date="2019-02" db="EMBL/GenBank/DDBJ databases">
        <title>Bacterial novel species Mucilaginibacter sp. 17JY9-4 isolated from soil.</title>
        <authorList>
            <person name="Jung H.-Y."/>
        </authorList>
    </citation>
    <scope>NUCLEOTIDE SEQUENCE [LARGE SCALE GENOMIC DNA]</scope>
    <source>
        <strain evidence="2 3">17JY9-4</strain>
    </source>
</reference>
<proteinExistence type="predicted"/>
<dbReference type="InterPro" id="IPR003646">
    <property type="entry name" value="SH3-like_bac-type"/>
</dbReference>
<dbReference type="Gene3D" id="3.40.80.10">
    <property type="entry name" value="Peptidoglycan recognition protein-like"/>
    <property type="match status" value="1"/>
</dbReference>
<dbReference type="InterPro" id="IPR036505">
    <property type="entry name" value="Amidase/PGRP_sf"/>
</dbReference>
<dbReference type="Pfam" id="PF01510">
    <property type="entry name" value="Amidase_2"/>
    <property type="match status" value="1"/>
</dbReference>
<evidence type="ECO:0000259" key="1">
    <source>
        <dbReference type="SMART" id="SM00287"/>
    </source>
</evidence>
<dbReference type="SMART" id="SM00287">
    <property type="entry name" value="SH3b"/>
    <property type="match status" value="2"/>
</dbReference>
<dbReference type="Pfam" id="PF08239">
    <property type="entry name" value="SH3_3"/>
    <property type="match status" value="1"/>
</dbReference>
<accession>A0A4Q5LRP5</accession>
<name>A0A4Q5LRP5_9SPHI</name>
<comment type="caution">
    <text evidence="2">The sequence shown here is derived from an EMBL/GenBank/DDBJ whole genome shotgun (WGS) entry which is preliminary data.</text>
</comment>
<dbReference type="EMBL" id="SEWG01000001">
    <property type="protein sequence ID" value="RYU92182.1"/>
    <property type="molecule type" value="Genomic_DNA"/>
</dbReference>